<dbReference type="InterPro" id="IPR029058">
    <property type="entry name" value="AB_hydrolase_fold"/>
</dbReference>
<dbReference type="Proteomes" id="UP000594260">
    <property type="component" value="Unplaced"/>
</dbReference>
<dbReference type="GO" id="GO:0005737">
    <property type="term" value="C:cytoplasm"/>
    <property type="evidence" value="ECO:0007669"/>
    <property type="project" value="TreeGrafter"/>
</dbReference>
<name>A0A7M7MA69_VARDE</name>
<dbReference type="GO" id="GO:0016787">
    <property type="term" value="F:hydrolase activity"/>
    <property type="evidence" value="ECO:0007669"/>
    <property type="project" value="UniProtKB-KW"/>
</dbReference>
<proteinExistence type="inferred from homology"/>
<dbReference type="InParanoid" id="A0A7M7MA69"/>
<evidence type="ECO:0000256" key="2">
    <source>
        <dbReference type="ARBA" id="ARBA00022801"/>
    </source>
</evidence>
<evidence type="ECO:0000313" key="5">
    <source>
        <dbReference type="Proteomes" id="UP000594260"/>
    </source>
</evidence>
<dbReference type="SUPFAM" id="SSF53474">
    <property type="entry name" value="alpha/beta-Hydrolases"/>
    <property type="match status" value="1"/>
</dbReference>
<keyword evidence="2" id="KW-0378">Hydrolase</keyword>
<organism evidence="4 5">
    <name type="scientific">Varroa destructor</name>
    <name type="common">Honeybee mite</name>
    <dbReference type="NCBI Taxonomy" id="109461"/>
    <lineage>
        <taxon>Eukaryota</taxon>
        <taxon>Metazoa</taxon>
        <taxon>Ecdysozoa</taxon>
        <taxon>Arthropoda</taxon>
        <taxon>Chelicerata</taxon>
        <taxon>Arachnida</taxon>
        <taxon>Acari</taxon>
        <taxon>Parasitiformes</taxon>
        <taxon>Mesostigmata</taxon>
        <taxon>Gamasina</taxon>
        <taxon>Dermanyssoidea</taxon>
        <taxon>Varroidae</taxon>
        <taxon>Varroa</taxon>
    </lineage>
</organism>
<comment type="similarity">
    <text evidence="1">Belongs to the LovG family.</text>
</comment>
<dbReference type="RefSeq" id="XP_022647251.1">
    <property type="nucleotide sequence ID" value="XM_022791516.1"/>
</dbReference>
<evidence type="ECO:0000313" key="4">
    <source>
        <dbReference type="EnsemblMetazoa" id="XP_022647251"/>
    </source>
</evidence>
<evidence type="ECO:0000256" key="1">
    <source>
        <dbReference type="ARBA" id="ARBA00005863"/>
    </source>
</evidence>
<accession>A0A7M7MA69</accession>
<reference evidence="4" key="1">
    <citation type="submission" date="2021-01" db="UniProtKB">
        <authorList>
            <consortium name="EnsemblMetazoa"/>
        </authorList>
    </citation>
    <scope>IDENTIFICATION</scope>
</reference>
<dbReference type="Gene3D" id="3.40.50.1820">
    <property type="entry name" value="alpha/beta hydrolase"/>
    <property type="match status" value="1"/>
</dbReference>
<dbReference type="EnsemblMetazoa" id="XM_022791516">
    <property type="protein sequence ID" value="XP_022647251"/>
    <property type="gene ID" value="LOC111244418"/>
</dbReference>
<dbReference type="KEGG" id="vde:111244418"/>
<keyword evidence="5" id="KW-1185">Reference proteome</keyword>
<dbReference type="GeneID" id="111244418"/>
<feature type="domain" description="Serine hydrolase" evidence="3">
    <location>
        <begin position="18"/>
        <end position="215"/>
    </location>
</feature>
<dbReference type="InterPro" id="IPR050593">
    <property type="entry name" value="LovG"/>
</dbReference>
<dbReference type="GO" id="GO:0005634">
    <property type="term" value="C:nucleus"/>
    <property type="evidence" value="ECO:0007669"/>
    <property type="project" value="TreeGrafter"/>
</dbReference>
<dbReference type="AlphaFoldDB" id="A0A7M7MA69"/>
<evidence type="ECO:0000259" key="3">
    <source>
        <dbReference type="Pfam" id="PF03959"/>
    </source>
</evidence>
<dbReference type="PANTHER" id="PTHR48070:SF6">
    <property type="entry name" value="ESTERASE OVCA2"/>
    <property type="match status" value="1"/>
</dbReference>
<dbReference type="PANTHER" id="PTHR48070">
    <property type="entry name" value="ESTERASE OVCA2"/>
    <property type="match status" value="1"/>
</dbReference>
<sequence length="236" mass="26913">MSADSSTSSRPGASRRVIRVICLHGYKDSANEFSKGLDELRAWVGPMAEFAVVSGQELHNNEFCWYPNRFDLSCPDEEVDQHQLAWLRRSVRSLEEYVLNYGPFDGILGFSQGAMFATMVLQVLRSQAIDPTADTKGLTVSSTLNCFKFAILFCPCEERSPYNLRLEVPKIAVPTMLCLARYDDMIPVEVGKQFMRLFDHAELHVYEGAHWLPMDVEFGPVIRKFLQKFWVIDDSN</sequence>
<protein>
    <recommendedName>
        <fullName evidence="3">Serine hydrolase domain-containing protein</fullName>
    </recommendedName>
</protein>
<dbReference type="InterPro" id="IPR005645">
    <property type="entry name" value="FSH-like_dom"/>
</dbReference>
<dbReference type="Pfam" id="PF03959">
    <property type="entry name" value="FSH1"/>
    <property type="match status" value="1"/>
</dbReference>
<dbReference type="OrthoDB" id="414698at2759"/>